<sequence length="225" mass="25919">MFGCGEERYKLWWSGEKKKVGGVGILVRENLVVDVIQVERINARIIKIKIIMERKVANIFSVYAQVGRPEEEKEAFWGTLDDATMVSESEVLLVAGDLTGHIGEDRGGFEEVMGTYGFGVRNRQGERILEFCQSKELRVINTMFKKDREKKITYKSGGAETQIDFILLKREREIHIRDCKVIPGEACLTQHRLLRADLNVTNLKRAKMQRGENKIKEWKLKDEDT</sequence>
<dbReference type="PANTHER" id="PTHR23227:SF83">
    <property type="entry name" value="ENDONUCLEASE_EXONUCLEASE_PHOSPHATASE DOMAIN-CONTAINING PROTEIN"/>
    <property type="match status" value="1"/>
</dbReference>
<accession>A0AAE1KM31</accession>
<dbReference type="AlphaFoldDB" id="A0AAE1KM31"/>
<organism evidence="1 2">
    <name type="scientific">Petrolisthes cinctipes</name>
    <name type="common">Flat porcelain crab</name>
    <dbReference type="NCBI Taxonomy" id="88211"/>
    <lineage>
        <taxon>Eukaryota</taxon>
        <taxon>Metazoa</taxon>
        <taxon>Ecdysozoa</taxon>
        <taxon>Arthropoda</taxon>
        <taxon>Crustacea</taxon>
        <taxon>Multicrustacea</taxon>
        <taxon>Malacostraca</taxon>
        <taxon>Eumalacostraca</taxon>
        <taxon>Eucarida</taxon>
        <taxon>Decapoda</taxon>
        <taxon>Pleocyemata</taxon>
        <taxon>Anomura</taxon>
        <taxon>Galatheoidea</taxon>
        <taxon>Porcellanidae</taxon>
        <taxon>Petrolisthes</taxon>
    </lineage>
</organism>
<evidence type="ECO:0000313" key="2">
    <source>
        <dbReference type="Proteomes" id="UP001286313"/>
    </source>
</evidence>
<dbReference type="InterPro" id="IPR036691">
    <property type="entry name" value="Endo/exonu/phosph_ase_sf"/>
</dbReference>
<reference evidence="1" key="1">
    <citation type="submission" date="2023-10" db="EMBL/GenBank/DDBJ databases">
        <title>Genome assemblies of two species of porcelain crab, Petrolisthes cinctipes and Petrolisthes manimaculis (Anomura: Porcellanidae).</title>
        <authorList>
            <person name="Angst P."/>
        </authorList>
    </citation>
    <scope>NUCLEOTIDE SEQUENCE</scope>
    <source>
        <strain evidence="1">PB745_01</strain>
        <tissue evidence="1">Gill</tissue>
    </source>
</reference>
<name>A0AAE1KM31_PETCI</name>
<evidence type="ECO:0000313" key="1">
    <source>
        <dbReference type="EMBL" id="KAK3876473.1"/>
    </source>
</evidence>
<protein>
    <submittedName>
        <fullName evidence="1">Uncharacterized protein</fullName>
    </submittedName>
</protein>
<dbReference type="InterPro" id="IPR027124">
    <property type="entry name" value="Swc5/CFDP1/2"/>
</dbReference>
<dbReference type="EMBL" id="JAWQEG010001819">
    <property type="protein sequence ID" value="KAK3876473.1"/>
    <property type="molecule type" value="Genomic_DNA"/>
</dbReference>
<proteinExistence type="predicted"/>
<gene>
    <name evidence="1" type="ORF">Pcinc_018758</name>
</gene>
<dbReference type="Gene3D" id="3.60.10.10">
    <property type="entry name" value="Endonuclease/exonuclease/phosphatase"/>
    <property type="match status" value="1"/>
</dbReference>
<keyword evidence="2" id="KW-1185">Reference proteome</keyword>
<dbReference type="PANTHER" id="PTHR23227">
    <property type="entry name" value="BUCENTAUR RELATED"/>
    <property type="match status" value="1"/>
</dbReference>
<comment type="caution">
    <text evidence="1">The sequence shown here is derived from an EMBL/GenBank/DDBJ whole genome shotgun (WGS) entry which is preliminary data.</text>
</comment>
<dbReference type="Proteomes" id="UP001286313">
    <property type="component" value="Unassembled WGS sequence"/>
</dbReference>
<dbReference type="SUPFAM" id="SSF56219">
    <property type="entry name" value="DNase I-like"/>
    <property type="match status" value="1"/>
</dbReference>